<protein>
    <recommendedName>
        <fullName evidence="3">Histidine phosphatase family protein</fullName>
    </recommendedName>
</protein>
<sequence length="195" mass="21559">MADWITGYDLSDTGNDIPSESSLAIASSAHRILSSNLPRALSSLNALGREPECVDEVFREAGLPIFHMPIFRLSPTLWAAFFRVMWLLGISRNAEPLEVAKHRAFQAARILVAYAKESNGPVLLMGHGVMVRLIAKELISLGWKKCQRQGKGLLERGYLQLTVKLLPEPRWSTSQRAQIAIKGTPASRNDPVRGS</sequence>
<gene>
    <name evidence="1" type="ORF">NCTC13032_03136</name>
</gene>
<dbReference type="AlphaFoldDB" id="A0A4U9HUP9"/>
<dbReference type="Proteomes" id="UP000310719">
    <property type="component" value="Chromosome"/>
</dbReference>
<dbReference type="Gene3D" id="3.40.50.1240">
    <property type="entry name" value="Phosphoglycerate mutase-like"/>
    <property type="match status" value="1"/>
</dbReference>
<dbReference type="InterPro" id="IPR029033">
    <property type="entry name" value="His_PPase_superfam"/>
</dbReference>
<evidence type="ECO:0000313" key="2">
    <source>
        <dbReference type="Proteomes" id="UP000310719"/>
    </source>
</evidence>
<organism evidence="1 2">
    <name type="scientific">Leclercia adecarboxylata</name>
    <dbReference type="NCBI Taxonomy" id="83655"/>
    <lineage>
        <taxon>Bacteria</taxon>
        <taxon>Pseudomonadati</taxon>
        <taxon>Pseudomonadota</taxon>
        <taxon>Gammaproteobacteria</taxon>
        <taxon>Enterobacterales</taxon>
        <taxon>Enterobacteriaceae</taxon>
        <taxon>Leclercia</taxon>
    </lineage>
</organism>
<reference evidence="1 2" key="1">
    <citation type="submission" date="2019-05" db="EMBL/GenBank/DDBJ databases">
        <authorList>
            <consortium name="Pathogen Informatics"/>
        </authorList>
    </citation>
    <scope>NUCLEOTIDE SEQUENCE [LARGE SCALE GENOMIC DNA]</scope>
    <source>
        <strain evidence="1 2">NCTC13032</strain>
    </source>
</reference>
<evidence type="ECO:0008006" key="3">
    <source>
        <dbReference type="Google" id="ProtNLM"/>
    </source>
</evidence>
<dbReference type="STRING" id="83655.APT61_11925"/>
<evidence type="ECO:0000313" key="1">
    <source>
        <dbReference type="EMBL" id="VTP67615.1"/>
    </source>
</evidence>
<accession>A0A4U9HUP9</accession>
<name>A0A4U9HUP9_9ENTR</name>
<proteinExistence type="predicted"/>
<dbReference type="EMBL" id="LR590464">
    <property type="protein sequence ID" value="VTP67615.1"/>
    <property type="molecule type" value="Genomic_DNA"/>
</dbReference>
<dbReference type="SUPFAM" id="SSF53254">
    <property type="entry name" value="Phosphoglycerate mutase-like"/>
    <property type="match status" value="1"/>
</dbReference>